<accession>A0AAJ0U3E1</accession>
<keyword evidence="19" id="KW-1185">Reference proteome</keyword>
<dbReference type="GO" id="GO:0004089">
    <property type="term" value="F:carbonate dehydratase activity"/>
    <property type="evidence" value="ECO:0007669"/>
    <property type="project" value="UniProtKB-UniRule"/>
</dbReference>
<dbReference type="InterPro" id="IPR043066">
    <property type="entry name" value="CsoSCA_C_sf"/>
</dbReference>
<evidence type="ECO:0000256" key="13">
    <source>
        <dbReference type="NCBIfam" id="TIGR02701"/>
    </source>
</evidence>
<feature type="compositionally biased region" description="Low complexity" evidence="14">
    <location>
        <begin position="43"/>
        <end position="52"/>
    </location>
</feature>
<evidence type="ECO:0000313" key="19">
    <source>
        <dbReference type="Proteomes" id="UP001296776"/>
    </source>
</evidence>
<evidence type="ECO:0000256" key="6">
    <source>
        <dbReference type="ARBA" id="ARBA00023300"/>
    </source>
</evidence>
<feature type="domain" description="Carboxysome Shell Carbonic Anhydrase C-terminal" evidence="15">
    <location>
        <begin position="464"/>
        <end position="580"/>
    </location>
</feature>
<sequence>MPLRNLKSPRSRSLGPGPRSVTPAPQPATAPASPTPKLERDAAAAADKASPAVSGRATTRSAERPAAAGRGPTRPTRPPRPTPPGRAAVKQAAKVARPSLGFGQPAPAEAVSAPALGAGSGLHPLTDAAANAQLHEYESSVKHAFDNLVPVLQRIAAERCEPDFVDRAQQIARAELGFDLPDEILDTAWITGLDMRRLFAACVFKTYHRMSDAFFTADPLGGRGGEAFEQFLLECGFHLMDVTPCADGRLAHAISYVLRLPYGRVRRKSYAGSLFDIENTVEKWVETELMRFREGLPNTADAPTRYLKVVMYHGSSVDPAHQGCAAHGSDDAAAARAGLERLKAFRQAIENSFCCGASVDLLLVGLDTDTDAIRVHVPDADGYCDLEHWLDAAKVYEITRGMTPAQARTRIAELVRAHAPGKAAGDALPDGMVRLIGGLIERNLSQIDYVRQYHGGGYADIGHAERFIGAGIGFEEIQLRNLTYFAYLSTVEEGAADLDVGIKIFTGLNVNRGLPVPIIVRYDYHGGVPGARERAVEHCERIAAALKARYPQLCADGMLHCLRAVRDCDAAAPIEIVGSSLDPAASGGH</sequence>
<evidence type="ECO:0000256" key="4">
    <source>
        <dbReference type="ARBA" id="ARBA00022833"/>
    </source>
</evidence>
<dbReference type="RefSeq" id="WP_200345761.1">
    <property type="nucleotide sequence ID" value="NZ_NRSJ01000011.1"/>
</dbReference>
<protein>
    <recommendedName>
        <fullName evidence="10 13">Carboxysome shell carbonic anhydrase</fullName>
        <ecNumber evidence="2 13">4.2.1.1</ecNumber>
    </recommendedName>
</protein>
<dbReference type="EC" id="4.2.1.1" evidence="2 13"/>
<dbReference type="AlphaFoldDB" id="A0AAJ0U3E1"/>
<dbReference type="InterPro" id="IPR048620">
    <property type="entry name" value="CsoSCA_C"/>
</dbReference>
<evidence type="ECO:0000313" key="18">
    <source>
        <dbReference type="EMBL" id="MBK1704561.1"/>
    </source>
</evidence>
<reference evidence="18" key="1">
    <citation type="submission" date="2017-08" db="EMBL/GenBank/DDBJ databases">
        <authorList>
            <person name="Imhoff J.F."/>
            <person name="Rahn T."/>
            <person name="Kuenzel S."/>
            <person name="Neulinger S.C."/>
        </authorList>
    </citation>
    <scope>NUCLEOTIDE SEQUENCE</scope>
    <source>
        <strain evidence="18">DSM 11080</strain>
    </source>
</reference>
<evidence type="ECO:0000259" key="17">
    <source>
        <dbReference type="Pfam" id="PF20687"/>
    </source>
</evidence>
<evidence type="ECO:0000256" key="2">
    <source>
        <dbReference type="ARBA" id="ARBA00012925"/>
    </source>
</evidence>
<comment type="caution">
    <text evidence="18">The sequence shown here is derived from an EMBL/GenBank/DDBJ whole genome shotgun (WGS) entry which is preliminary data.</text>
</comment>
<dbReference type="GO" id="GO:0015977">
    <property type="term" value="P:carbon fixation"/>
    <property type="evidence" value="ECO:0007669"/>
    <property type="project" value="UniProtKB-UniRule"/>
</dbReference>
<evidence type="ECO:0000256" key="3">
    <source>
        <dbReference type="ARBA" id="ARBA00022723"/>
    </source>
</evidence>
<comment type="cofactor">
    <cofactor evidence="1">
        <name>Zn(2+)</name>
        <dbReference type="ChEBI" id="CHEBI:29105"/>
    </cofactor>
</comment>
<comment type="similarity">
    <text evidence="9">Belongs to the beta-class carbonic anhydrase family. CsoSCA subfamily.</text>
</comment>
<dbReference type="Proteomes" id="UP001296776">
    <property type="component" value="Unassembled WGS sequence"/>
</dbReference>
<evidence type="ECO:0000256" key="14">
    <source>
        <dbReference type="SAM" id="MobiDB-lite"/>
    </source>
</evidence>
<name>A0AAJ0U3E1_9GAMM</name>
<reference evidence="18" key="2">
    <citation type="journal article" date="2020" name="Microorganisms">
        <title>Osmotic Adaptation and Compatible Solute Biosynthesis of Phototrophic Bacteria as Revealed from Genome Analyses.</title>
        <authorList>
            <person name="Imhoff J.F."/>
            <person name="Rahn T."/>
            <person name="Kunzel S."/>
            <person name="Keller A."/>
            <person name="Neulinger S.C."/>
        </authorList>
    </citation>
    <scope>NUCLEOTIDE SEQUENCE</scope>
    <source>
        <strain evidence="18">DSM 11080</strain>
    </source>
</reference>
<dbReference type="InterPro" id="IPR048539">
    <property type="entry name" value="CsoSCA_cat"/>
</dbReference>
<feature type="domain" description="Carboxysome Shell Carbonic Anhydrase N-terminal" evidence="17">
    <location>
        <begin position="123"/>
        <end position="215"/>
    </location>
</feature>
<feature type="region of interest" description="Disordered" evidence="14">
    <location>
        <begin position="1"/>
        <end position="94"/>
    </location>
</feature>
<dbReference type="InterPro" id="IPR048619">
    <property type="entry name" value="CsoSCA_N"/>
</dbReference>
<proteinExistence type="inferred from homology"/>
<feature type="compositionally biased region" description="Low complexity" evidence="14">
    <location>
        <begin position="85"/>
        <end position="94"/>
    </location>
</feature>
<dbReference type="GO" id="GO:0031470">
    <property type="term" value="C:carboxysome"/>
    <property type="evidence" value="ECO:0007669"/>
    <property type="project" value="UniProtKB-SubCell"/>
</dbReference>
<feature type="compositionally biased region" description="Low complexity" evidence="14">
    <location>
        <begin position="27"/>
        <end position="36"/>
    </location>
</feature>
<dbReference type="GO" id="GO:0046872">
    <property type="term" value="F:metal ion binding"/>
    <property type="evidence" value="ECO:0007669"/>
    <property type="project" value="UniProtKB-KW"/>
</dbReference>
<evidence type="ECO:0000256" key="7">
    <source>
        <dbReference type="ARBA" id="ARBA00023587"/>
    </source>
</evidence>
<keyword evidence="5" id="KW-0456">Lyase</keyword>
<keyword evidence="6" id="KW-0120">Carbon dioxide fixation</keyword>
<feature type="domain" description="Carboxysome Shell Carbonic Anhydrase catalytic" evidence="16">
    <location>
        <begin position="228"/>
        <end position="463"/>
    </location>
</feature>
<evidence type="ECO:0000259" key="16">
    <source>
        <dbReference type="Pfam" id="PF20686"/>
    </source>
</evidence>
<dbReference type="Gene3D" id="3.30.1330.140">
    <property type="entry name" value="Carboxysome Shell Carbonic Anhydrase, C-terminal domain"/>
    <property type="match status" value="1"/>
</dbReference>
<evidence type="ECO:0000256" key="8">
    <source>
        <dbReference type="ARBA" id="ARBA00023669"/>
    </source>
</evidence>
<keyword evidence="8" id="KW-1282">Carboxysome</keyword>
<dbReference type="Gene3D" id="1.20.120.1310">
    <property type="entry name" value="Carboxysome Shell Carbonic Anhydrase, N-terminal helical domain"/>
    <property type="match status" value="1"/>
</dbReference>
<dbReference type="Pfam" id="PF20686">
    <property type="entry name" value="CsoSCA_cat"/>
    <property type="match status" value="1"/>
</dbReference>
<keyword evidence="3" id="KW-0479">Metal-binding</keyword>
<keyword evidence="4" id="KW-0862">Zinc</keyword>
<comment type="catalytic activity">
    <reaction evidence="12">
        <text>hydrogencarbonate + H(+) = CO2 + H2O</text>
        <dbReference type="Rhea" id="RHEA:10748"/>
        <dbReference type="ChEBI" id="CHEBI:15377"/>
        <dbReference type="ChEBI" id="CHEBI:15378"/>
        <dbReference type="ChEBI" id="CHEBI:16526"/>
        <dbReference type="ChEBI" id="CHEBI:17544"/>
        <dbReference type="EC" id="4.2.1.1"/>
    </reaction>
</comment>
<dbReference type="InterPro" id="IPR043065">
    <property type="entry name" value="CsoSCA_N_sf"/>
</dbReference>
<feature type="compositionally biased region" description="Low complexity" evidence="14">
    <location>
        <begin position="64"/>
        <end position="74"/>
    </location>
</feature>
<comment type="subcellular location">
    <subcellularLocation>
        <location evidence="7">Carboxysome</location>
    </subcellularLocation>
</comment>
<organism evidence="18 19">
    <name type="scientific">Halochromatium glycolicum</name>
    <dbReference type="NCBI Taxonomy" id="85075"/>
    <lineage>
        <taxon>Bacteria</taxon>
        <taxon>Pseudomonadati</taxon>
        <taxon>Pseudomonadota</taxon>
        <taxon>Gammaproteobacteria</taxon>
        <taxon>Chromatiales</taxon>
        <taxon>Chromatiaceae</taxon>
        <taxon>Halochromatium</taxon>
    </lineage>
</organism>
<feature type="compositionally biased region" description="Pro residues" evidence="14">
    <location>
        <begin position="75"/>
        <end position="84"/>
    </location>
</feature>
<dbReference type="Pfam" id="PF08936">
    <property type="entry name" value="CsoSCA_C"/>
    <property type="match status" value="1"/>
</dbReference>
<evidence type="ECO:0000256" key="1">
    <source>
        <dbReference type="ARBA" id="ARBA00001947"/>
    </source>
</evidence>
<dbReference type="NCBIfam" id="TIGR02701">
    <property type="entry name" value="shell_carb_anhy"/>
    <property type="match status" value="1"/>
</dbReference>
<gene>
    <name evidence="18" type="ORF">CKO40_08420</name>
</gene>
<keyword evidence="11" id="KW-1283">Bacterial microcompartment</keyword>
<dbReference type="InterPro" id="IPR014074">
    <property type="entry name" value="Carboxysome_shell_carb_anhy"/>
</dbReference>
<evidence type="ECO:0000259" key="15">
    <source>
        <dbReference type="Pfam" id="PF08936"/>
    </source>
</evidence>
<evidence type="ECO:0000256" key="9">
    <source>
        <dbReference type="ARBA" id="ARBA00024021"/>
    </source>
</evidence>
<evidence type="ECO:0000256" key="5">
    <source>
        <dbReference type="ARBA" id="ARBA00023239"/>
    </source>
</evidence>
<dbReference type="Pfam" id="PF20687">
    <property type="entry name" value="CsoSCA_N"/>
    <property type="match status" value="1"/>
</dbReference>
<evidence type="ECO:0000256" key="12">
    <source>
        <dbReference type="ARBA" id="ARBA00048348"/>
    </source>
</evidence>
<dbReference type="EMBL" id="NRSJ01000011">
    <property type="protein sequence ID" value="MBK1704561.1"/>
    <property type="molecule type" value="Genomic_DNA"/>
</dbReference>
<evidence type="ECO:0000256" key="11">
    <source>
        <dbReference type="ARBA" id="ARBA00024446"/>
    </source>
</evidence>
<evidence type="ECO:0000256" key="10">
    <source>
        <dbReference type="ARBA" id="ARBA00024121"/>
    </source>
</evidence>